<comment type="caution">
    <text evidence="2">The sequence shown here is derived from an EMBL/GenBank/DDBJ whole genome shotgun (WGS) entry which is preliminary data.</text>
</comment>
<feature type="compositionally biased region" description="Polar residues" evidence="1">
    <location>
        <begin position="1"/>
        <end position="17"/>
    </location>
</feature>
<keyword evidence="3" id="KW-1185">Reference proteome</keyword>
<reference evidence="2" key="1">
    <citation type="submission" date="2023-02" db="EMBL/GenBank/DDBJ databases">
        <title>Nocardiopsis ansamitocini NBRC 112285.</title>
        <authorList>
            <person name="Ichikawa N."/>
            <person name="Sato H."/>
            <person name="Tonouchi N."/>
        </authorList>
    </citation>
    <scope>NUCLEOTIDE SEQUENCE</scope>
    <source>
        <strain evidence="2">NBRC 112285</strain>
    </source>
</reference>
<protein>
    <submittedName>
        <fullName evidence="2">Uncharacterized protein</fullName>
    </submittedName>
</protein>
<organism evidence="2 3">
    <name type="scientific">Nocardiopsis ansamitocini</name>
    <dbReference type="NCBI Taxonomy" id="1670832"/>
    <lineage>
        <taxon>Bacteria</taxon>
        <taxon>Bacillati</taxon>
        <taxon>Actinomycetota</taxon>
        <taxon>Actinomycetes</taxon>
        <taxon>Streptosporangiales</taxon>
        <taxon>Nocardiopsidaceae</taxon>
        <taxon>Nocardiopsis</taxon>
    </lineage>
</organism>
<feature type="region of interest" description="Disordered" evidence="1">
    <location>
        <begin position="1"/>
        <end position="36"/>
    </location>
</feature>
<evidence type="ECO:0000313" key="2">
    <source>
        <dbReference type="EMBL" id="GLU45984.1"/>
    </source>
</evidence>
<evidence type="ECO:0000313" key="3">
    <source>
        <dbReference type="Proteomes" id="UP001165092"/>
    </source>
</evidence>
<sequence length="53" mass="5792">MRTVSDLPSMTDSTAERTFSAVARTPATPPTPPLSWLFNRVSSDTCPLSQRLP</sequence>
<dbReference type="EMBL" id="BSQG01000001">
    <property type="protein sequence ID" value="GLU45984.1"/>
    <property type="molecule type" value="Genomic_DNA"/>
</dbReference>
<dbReference type="Proteomes" id="UP001165092">
    <property type="component" value="Unassembled WGS sequence"/>
</dbReference>
<accession>A0A9W6P2L9</accession>
<dbReference type="AlphaFoldDB" id="A0A9W6P2L9"/>
<proteinExistence type="predicted"/>
<evidence type="ECO:0000256" key="1">
    <source>
        <dbReference type="SAM" id="MobiDB-lite"/>
    </source>
</evidence>
<name>A0A9W6P2L9_9ACTN</name>
<gene>
    <name evidence="2" type="ORF">Nans01_03350</name>
</gene>